<dbReference type="EMBL" id="NHYE01004773">
    <property type="protein sequence ID" value="PPQ82233.1"/>
    <property type="molecule type" value="Genomic_DNA"/>
</dbReference>
<evidence type="ECO:0000259" key="1">
    <source>
        <dbReference type="PROSITE" id="PS50181"/>
    </source>
</evidence>
<dbReference type="InterPro" id="IPR001810">
    <property type="entry name" value="F-box_dom"/>
</dbReference>
<dbReference type="Proteomes" id="UP000284706">
    <property type="component" value="Unassembled WGS sequence"/>
</dbReference>
<dbReference type="InterPro" id="IPR036047">
    <property type="entry name" value="F-box-like_dom_sf"/>
</dbReference>
<feature type="non-terminal residue" evidence="2">
    <location>
        <position position="590"/>
    </location>
</feature>
<dbReference type="OrthoDB" id="2823912at2759"/>
<proteinExistence type="predicted"/>
<reference evidence="2 3" key="1">
    <citation type="journal article" date="2018" name="Evol. Lett.">
        <title>Horizontal gene cluster transfer increased hallucinogenic mushroom diversity.</title>
        <authorList>
            <person name="Reynolds H.T."/>
            <person name="Vijayakumar V."/>
            <person name="Gluck-Thaler E."/>
            <person name="Korotkin H.B."/>
            <person name="Matheny P.B."/>
            <person name="Slot J.C."/>
        </authorList>
    </citation>
    <scope>NUCLEOTIDE SEQUENCE [LARGE SCALE GENOMIC DNA]</scope>
    <source>
        <strain evidence="2 3">SRW20</strain>
    </source>
</reference>
<evidence type="ECO:0000313" key="2">
    <source>
        <dbReference type="EMBL" id="PPQ82233.1"/>
    </source>
</evidence>
<protein>
    <recommendedName>
        <fullName evidence="1">F-box domain-containing protein</fullName>
    </recommendedName>
</protein>
<dbReference type="SUPFAM" id="SSF81383">
    <property type="entry name" value="F-box domain"/>
    <property type="match status" value="1"/>
</dbReference>
<organism evidence="2 3">
    <name type="scientific">Gymnopilus dilepis</name>
    <dbReference type="NCBI Taxonomy" id="231916"/>
    <lineage>
        <taxon>Eukaryota</taxon>
        <taxon>Fungi</taxon>
        <taxon>Dikarya</taxon>
        <taxon>Basidiomycota</taxon>
        <taxon>Agaricomycotina</taxon>
        <taxon>Agaricomycetes</taxon>
        <taxon>Agaricomycetidae</taxon>
        <taxon>Agaricales</taxon>
        <taxon>Agaricineae</taxon>
        <taxon>Hymenogastraceae</taxon>
        <taxon>Gymnopilus</taxon>
    </lineage>
</organism>
<feature type="domain" description="F-box" evidence="1">
    <location>
        <begin position="74"/>
        <end position="124"/>
    </location>
</feature>
<keyword evidence="3" id="KW-1185">Reference proteome</keyword>
<evidence type="ECO:0000313" key="3">
    <source>
        <dbReference type="Proteomes" id="UP000284706"/>
    </source>
</evidence>
<accession>A0A409WUM6</accession>
<dbReference type="PROSITE" id="PS50181">
    <property type="entry name" value="FBOX"/>
    <property type="match status" value="1"/>
</dbReference>
<comment type="caution">
    <text evidence="2">The sequence shown here is derived from an EMBL/GenBank/DDBJ whole genome shotgun (WGS) entry which is preliminary data.</text>
</comment>
<name>A0A409WUM6_9AGAR</name>
<dbReference type="STRING" id="231916.A0A409WUM6"/>
<sequence>MTTTHISSASLGQEASEEHQILPFHEAEVSEFCGRTSLKPVGIAKGPRVIVGYLKKQYRLSCQKNAKHTAHIKSFPLPALPIEIGLIIFGYLHPINLYHLGLTSKLMRGIILNKSLSATVWKKSYERHRDVPAPSRNISEPRWTQLLFGPDICMVCDQNGAEAFFAFSKRYCSDCQKRFTAHTHDIRDHLGERLRFPNAVLPMLPRETDLTWGRNCYHLPDVTALMKKAALIQILIDHQVPRLARIFATDQKILKKRVAEIETSSLSAKFLLTRHRQRAYDELDVFAGLAVKRCSKWLSGLGYKPWDINASGLDSVLQSAGVHKATLRIFRRLLPTLEKEAIWYKPRDLFPLQFRLTKMYEYYETSQEGARSTLPHSELAVDIFLKHHFDKSMKPDEMERQFFKVIAATAHKERLRFADRLPDHLLEPCPSEQDQLRKVDLAAATFSCRKCRHNTDAGIQIGWKAICHHMRNYSRGAPRGYCLEYDFNDQVSRFASSIVSLSGLDANKASVDDMDEKNDRFICGICRPSRKHRISLLRTYTWFDLVGICYVQGSLIPYSSIMFPQLLHLWHDHYRWLQVESRASFVPAFH</sequence>
<dbReference type="AlphaFoldDB" id="A0A409WUM6"/>
<gene>
    <name evidence="2" type="ORF">CVT26_009107</name>
</gene>
<dbReference type="InParanoid" id="A0A409WUM6"/>